<reference evidence="1" key="2">
    <citation type="journal article" date="2022" name="New Phytol.">
        <title>Evolutionary transition to the ectomycorrhizal habit in the genomes of a hyperdiverse lineage of mushroom-forming fungi.</title>
        <authorList>
            <person name="Looney B."/>
            <person name="Miyauchi S."/>
            <person name="Morin E."/>
            <person name="Drula E."/>
            <person name="Courty P.E."/>
            <person name="Kohler A."/>
            <person name="Kuo A."/>
            <person name="LaButti K."/>
            <person name="Pangilinan J."/>
            <person name="Lipzen A."/>
            <person name="Riley R."/>
            <person name="Andreopoulos W."/>
            <person name="He G."/>
            <person name="Johnson J."/>
            <person name="Nolan M."/>
            <person name="Tritt A."/>
            <person name="Barry K.W."/>
            <person name="Grigoriev I.V."/>
            <person name="Nagy L.G."/>
            <person name="Hibbett D."/>
            <person name="Henrissat B."/>
            <person name="Matheny P.B."/>
            <person name="Labbe J."/>
            <person name="Martin F.M."/>
        </authorList>
    </citation>
    <scope>NUCLEOTIDE SEQUENCE</scope>
    <source>
        <strain evidence="1">EC-137</strain>
    </source>
</reference>
<name>A0ACB8QBQ6_9AGAM</name>
<keyword evidence="2" id="KW-1185">Reference proteome</keyword>
<comment type="caution">
    <text evidence="1">The sequence shown here is derived from an EMBL/GenBank/DDBJ whole genome shotgun (WGS) entry which is preliminary data.</text>
</comment>
<organism evidence="1 2">
    <name type="scientific">Vararia minispora EC-137</name>
    <dbReference type="NCBI Taxonomy" id="1314806"/>
    <lineage>
        <taxon>Eukaryota</taxon>
        <taxon>Fungi</taxon>
        <taxon>Dikarya</taxon>
        <taxon>Basidiomycota</taxon>
        <taxon>Agaricomycotina</taxon>
        <taxon>Agaricomycetes</taxon>
        <taxon>Russulales</taxon>
        <taxon>Lachnocladiaceae</taxon>
        <taxon>Vararia</taxon>
    </lineage>
</organism>
<protein>
    <submittedName>
        <fullName evidence="1">Uncharacterized protein</fullName>
    </submittedName>
</protein>
<dbReference type="EMBL" id="MU273686">
    <property type="protein sequence ID" value="KAI0029269.1"/>
    <property type="molecule type" value="Genomic_DNA"/>
</dbReference>
<sequence>MVHPFTSDEEWGDLCSHIDFMEPRDGAFYASLLRKTTLDDDVHGSNTYDYCGGCRTKDGLVEYTTDFHDLPTCLGNQINKEALLQPHETTHRLVKLRKQVPLRKLGLVYSAAEACLDEVNSAGLRLIAEDADVEGKPTCKQYHKPLGFPFWYCTECNANIEPAWMTYVPLDRTFTCDDCENKRTREVNDCEFERVRMRCMLSPGRNKEDMSMNEKLGELETRISSLDEHLSVVDKRLAKILNLLDKTNGRRQYACPSSAAHKVEGSGNDRTAGLKTEDGSVCGEGATSNGKANGSAHTGRTDDVVRLGPRDSEDSRANKEVAGKGDTETGKPLFHVPVVTLQWKRHAG</sequence>
<dbReference type="Proteomes" id="UP000814128">
    <property type="component" value="Unassembled WGS sequence"/>
</dbReference>
<proteinExistence type="predicted"/>
<evidence type="ECO:0000313" key="1">
    <source>
        <dbReference type="EMBL" id="KAI0029269.1"/>
    </source>
</evidence>
<reference evidence="1" key="1">
    <citation type="submission" date="2021-02" db="EMBL/GenBank/DDBJ databases">
        <authorList>
            <consortium name="DOE Joint Genome Institute"/>
            <person name="Ahrendt S."/>
            <person name="Looney B.P."/>
            <person name="Miyauchi S."/>
            <person name="Morin E."/>
            <person name="Drula E."/>
            <person name="Courty P.E."/>
            <person name="Chicoki N."/>
            <person name="Fauchery L."/>
            <person name="Kohler A."/>
            <person name="Kuo A."/>
            <person name="Labutti K."/>
            <person name="Pangilinan J."/>
            <person name="Lipzen A."/>
            <person name="Riley R."/>
            <person name="Andreopoulos W."/>
            <person name="He G."/>
            <person name="Johnson J."/>
            <person name="Barry K.W."/>
            <person name="Grigoriev I.V."/>
            <person name="Nagy L."/>
            <person name="Hibbett D."/>
            <person name="Henrissat B."/>
            <person name="Matheny P.B."/>
            <person name="Labbe J."/>
            <person name="Martin F."/>
        </authorList>
    </citation>
    <scope>NUCLEOTIDE SEQUENCE</scope>
    <source>
        <strain evidence="1">EC-137</strain>
    </source>
</reference>
<accession>A0ACB8QBQ6</accession>
<evidence type="ECO:0000313" key="2">
    <source>
        <dbReference type="Proteomes" id="UP000814128"/>
    </source>
</evidence>
<gene>
    <name evidence="1" type="ORF">K488DRAFT_73094</name>
</gene>